<dbReference type="OrthoDB" id="2443901at2759"/>
<reference evidence="1" key="1">
    <citation type="submission" date="2021-06" db="EMBL/GenBank/DDBJ databases">
        <authorList>
            <person name="Kallberg Y."/>
            <person name="Tangrot J."/>
            <person name="Rosling A."/>
        </authorList>
    </citation>
    <scope>NUCLEOTIDE SEQUENCE</scope>
    <source>
        <strain evidence="1">CL551</strain>
    </source>
</reference>
<organism evidence="1 2">
    <name type="scientific">Acaulospora morrowiae</name>
    <dbReference type="NCBI Taxonomy" id="94023"/>
    <lineage>
        <taxon>Eukaryota</taxon>
        <taxon>Fungi</taxon>
        <taxon>Fungi incertae sedis</taxon>
        <taxon>Mucoromycota</taxon>
        <taxon>Glomeromycotina</taxon>
        <taxon>Glomeromycetes</taxon>
        <taxon>Diversisporales</taxon>
        <taxon>Acaulosporaceae</taxon>
        <taxon>Acaulospora</taxon>
    </lineage>
</organism>
<keyword evidence="2" id="KW-1185">Reference proteome</keyword>
<name>A0A9N9H8Y4_9GLOM</name>
<feature type="non-terminal residue" evidence="1">
    <location>
        <position position="1"/>
    </location>
</feature>
<evidence type="ECO:0000313" key="2">
    <source>
        <dbReference type="Proteomes" id="UP000789342"/>
    </source>
</evidence>
<protein>
    <submittedName>
        <fullName evidence="1">773_t:CDS:1</fullName>
    </submittedName>
</protein>
<comment type="caution">
    <text evidence="1">The sequence shown here is derived from an EMBL/GenBank/DDBJ whole genome shotgun (WGS) entry which is preliminary data.</text>
</comment>
<dbReference type="EMBL" id="CAJVPV010011078">
    <property type="protein sequence ID" value="CAG8657586.1"/>
    <property type="molecule type" value="Genomic_DNA"/>
</dbReference>
<evidence type="ECO:0000313" key="1">
    <source>
        <dbReference type="EMBL" id="CAG8657586.1"/>
    </source>
</evidence>
<accession>A0A9N9H8Y4</accession>
<dbReference type="Proteomes" id="UP000789342">
    <property type="component" value="Unassembled WGS sequence"/>
</dbReference>
<proteinExistence type="predicted"/>
<dbReference type="AlphaFoldDB" id="A0A9N9H8Y4"/>
<gene>
    <name evidence="1" type="ORF">AMORRO_LOCUS10259</name>
</gene>
<sequence length="116" mass="13543">VKLPFDNSHGSDELDTRIECNCPAIINDVMKLQLGPLPRKEFRWLVNDMDVSEKWHLFKEELLKLAKRDNLFVEVTSSRYSPKIKEITRDAVSELQILAVCRSYGERDILKVIRNI</sequence>